<proteinExistence type="predicted"/>
<evidence type="ECO:0000259" key="1">
    <source>
        <dbReference type="Pfam" id="PF13360"/>
    </source>
</evidence>
<accession>A0A1M6BFT5</accession>
<dbReference type="InterPro" id="IPR011047">
    <property type="entry name" value="Quinoprotein_ADH-like_sf"/>
</dbReference>
<organism evidence="2 3">
    <name type="scientific">Palleronia salina</name>
    <dbReference type="NCBI Taxonomy" id="313368"/>
    <lineage>
        <taxon>Bacteria</taxon>
        <taxon>Pseudomonadati</taxon>
        <taxon>Pseudomonadota</taxon>
        <taxon>Alphaproteobacteria</taxon>
        <taxon>Rhodobacterales</taxon>
        <taxon>Roseobacteraceae</taxon>
        <taxon>Palleronia</taxon>
    </lineage>
</organism>
<dbReference type="Proteomes" id="UP000184040">
    <property type="component" value="Unassembled WGS sequence"/>
</dbReference>
<dbReference type="Gene3D" id="2.130.10.10">
    <property type="entry name" value="YVTN repeat-like/Quinoprotein amine dehydrogenase"/>
    <property type="match status" value="1"/>
</dbReference>
<dbReference type="PANTHER" id="PTHR34512">
    <property type="entry name" value="CELL SURFACE PROTEIN"/>
    <property type="match status" value="1"/>
</dbReference>
<feature type="domain" description="Pyrrolo-quinoline quinone repeat" evidence="1">
    <location>
        <begin position="116"/>
        <end position="351"/>
    </location>
</feature>
<protein>
    <submittedName>
        <fullName evidence="2">Outer membrane protein assembly factor BamB, contains PQQ-like beta-propeller repeat</fullName>
    </submittedName>
</protein>
<sequence length="433" mass="44650">MTRKTRALLGICAAALMACGEQETILTGERLSLRALDGAEQTVDQSRPINLPPMQTLADWGHRAANARHAIPHATLSAQPQLIFSSAIGQGDSRKHRISADPVVGGGRIYTVDSRARVMAHAPNGAALWSADVTPAGEPSDDASGAGLAYANGRLYVSTGFGQVHALDAATGRTYWTQDLGASAAGAPTVVGDRVYVVARDATGWALDAATGRVDWTEQGSPSDAGVVGGAAPAVSGDTIVMPFASRELVGLLPGGTRTWVSDVAGTRLGRVYATITDITGDPVIVGDTVYAGSPSGRTNAVDLASGEVIWSAEDGAMSPALVAGGSVFTVSDQSELVRLDAATGDRIWATPMPFFQRNAPKKRQGIYAHYGPILAGGRLWVASGDNLLRAFSPETGALAAQVPLPGGAATNPVVANGTLYVVSSNGRLLAFR</sequence>
<dbReference type="PROSITE" id="PS51257">
    <property type="entry name" value="PROKAR_LIPOPROTEIN"/>
    <property type="match status" value="1"/>
</dbReference>
<dbReference type="Pfam" id="PF13360">
    <property type="entry name" value="PQQ_2"/>
    <property type="match status" value="2"/>
</dbReference>
<dbReference type="EMBL" id="FQZA01000001">
    <property type="protein sequence ID" value="SHI47592.1"/>
    <property type="molecule type" value="Genomic_DNA"/>
</dbReference>
<evidence type="ECO:0000313" key="2">
    <source>
        <dbReference type="EMBL" id="SHI47592.1"/>
    </source>
</evidence>
<dbReference type="RefSeq" id="WP_073126233.1">
    <property type="nucleotide sequence ID" value="NZ_FQZA01000001.1"/>
</dbReference>
<evidence type="ECO:0000313" key="3">
    <source>
        <dbReference type="Proteomes" id="UP000184040"/>
    </source>
</evidence>
<dbReference type="InterPro" id="IPR015943">
    <property type="entry name" value="WD40/YVTN_repeat-like_dom_sf"/>
</dbReference>
<dbReference type="SMART" id="SM00564">
    <property type="entry name" value="PQQ"/>
    <property type="match status" value="6"/>
</dbReference>
<dbReference type="STRING" id="313368.SAMN04488012_101478"/>
<reference evidence="2 3" key="1">
    <citation type="submission" date="2016-11" db="EMBL/GenBank/DDBJ databases">
        <authorList>
            <person name="Jaros S."/>
            <person name="Januszkiewicz K."/>
            <person name="Wedrychowicz H."/>
        </authorList>
    </citation>
    <scope>NUCLEOTIDE SEQUENCE [LARGE SCALE GENOMIC DNA]</scope>
    <source>
        <strain evidence="2 3">DSM 26892</strain>
    </source>
</reference>
<dbReference type="PANTHER" id="PTHR34512:SF30">
    <property type="entry name" value="OUTER MEMBRANE PROTEIN ASSEMBLY FACTOR BAMB"/>
    <property type="match status" value="1"/>
</dbReference>
<gene>
    <name evidence="2" type="ORF">SAMN04488012_101478</name>
</gene>
<dbReference type="InterPro" id="IPR018391">
    <property type="entry name" value="PQQ_b-propeller_rpt"/>
</dbReference>
<keyword evidence="3" id="KW-1185">Reference proteome</keyword>
<dbReference type="InterPro" id="IPR002372">
    <property type="entry name" value="PQQ_rpt_dom"/>
</dbReference>
<feature type="domain" description="Pyrrolo-quinoline quinone repeat" evidence="1">
    <location>
        <begin position="373"/>
        <end position="432"/>
    </location>
</feature>
<dbReference type="AlphaFoldDB" id="A0A1M6BFT5"/>
<dbReference type="SUPFAM" id="SSF50998">
    <property type="entry name" value="Quinoprotein alcohol dehydrogenase-like"/>
    <property type="match status" value="1"/>
</dbReference>
<name>A0A1M6BFT5_9RHOB</name>